<protein>
    <recommendedName>
        <fullName evidence="1">DUF7479 domain-containing protein</fullName>
    </recommendedName>
</protein>
<dbReference type="Proteomes" id="UP000298324">
    <property type="component" value="Unassembled WGS sequence"/>
</dbReference>
<dbReference type="RefSeq" id="WP_134217240.1">
    <property type="nucleotide sequence ID" value="NZ_QFGA01000001.1"/>
</dbReference>
<feature type="domain" description="DUF7479" evidence="1">
    <location>
        <begin position="5"/>
        <end position="63"/>
    </location>
</feature>
<dbReference type="AlphaFoldDB" id="A0A4Y7RHV2"/>
<dbReference type="InterPro" id="IPR054656">
    <property type="entry name" value="DVU_1557-like"/>
</dbReference>
<evidence type="ECO:0000313" key="3">
    <source>
        <dbReference type="Proteomes" id="UP000298324"/>
    </source>
</evidence>
<evidence type="ECO:0000259" key="1">
    <source>
        <dbReference type="Pfam" id="PF24292"/>
    </source>
</evidence>
<comment type="caution">
    <text evidence="2">The sequence shown here is derived from an EMBL/GenBank/DDBJ whole genome shotgun (WGS) entry which is preliminary data.</text>
</comment>
<dbReference type="InterPro" id="IPR055902">
    <property type="entry name" value="DUF7479"/>
</dbReference>
<dbReference type="Pfam" id="PF24292">
    <property type="entry name" value="DUF7479"/>
    <property type="match status" value="1"/>
</dbReference>
<reference evidence="2 3" key="1">
    <citation type="journal article" date="2018" name="Environ. Microbiol.">
        <title>Novel energy conservation strategies and behaviour of Pelotomaculum schinkii driving syntrophic propionate catabolism.</title>
        <authorList>
            <person name="Hidalgo-Ahumada C.A.P."/>
            <person name="Nobu M.K."/>
            <person name="Narihiro T."/>
            <person name="Tamaki H."/>
            <person name="Liu W.T."/>
            <person name="Kamagata Y."/>
            <person name="Stams A.J.M."/>
            <person name="Imachi H."/>
            <person name="Sousa D.Z."/>
        </authorList>
    </citation>
    <scope>NUCLEOTIDE SEQUENCE [LARGE SCALE GENOMIC DNA]</scope>
    <source>
        <strain evidence="2 3">HH</strain>
    </source>
</reference>
<sequence>MEPDKLICTKCNRELELTSINLEYLGHRMTHQFPTCPVCKLVYIPEEVVMGKMQQIERELEDK</sequence>
<dbReference type="NCBIfam" id="NF045645">
    <property type="entry name" value="DVU_1557_fam"/>
    <property type="match status" value="1"/>
</dbReference>
<proteinExistence type="predicted"/>
<dbReference type="EMBL" id="QFGA01000001">
    <property type="protein sequence ID" value="TEB08564.1"/>
    <property type="molecule type" value="Genomic_DNA"/>
</dbReference>
<evidence type="ECO:0000313" key="2">
    <source>
        <dbReference type="EMBL" id="TEB08564.1"/>
    </source>
</evidence>
<name>A0A4Y7RHV2_9FIRM</name>
<gene>
    <name evidence="2" type="ORF">Psch_02128</name>
</gene>
<accession>A0A4Y7RHV2</accession>
<organism evidence="2 3">
    <name type="scientific">Pelotomaculum schinkii</name>
    <dbReference type="NCBI Taxonomy" id="78350"/>
    <lineage>
        <taxon>Bacteria</taxon>
        <taxon>Bacillati</taxon>
        <taxon>Bacillota</taxon>
        <taxon>Clostridia</taxon>
        <taxon>Eubacteriales</taxon>
        <taxon>Desulfotomaculaceae</taxon>
        <taxon>Pelotomaculum</taxon>
    </lineage>
</organism>
<keyword evidence="3" id="KW-1185">Reference proteome</keyword>